<evidence type="ECO:0000256" key="7">
    <source>
        <dbReference type="ARBA" id="ARBA00047899"/>
    </source>
</evidence>
<accession>M1XPL3</accession>
<comment type="catalytic activity">
    <reaction evidence="7">
        <text>L-threonyl-[protein] + ATP = O-phospho-L-threonyl-[protein] + ADP + H(+)</text>
        <dbReference type="Rhea" id="RHEA:46608"/>
        <dbReference type="Rhea" id="RHEA-COMP:11060"/>
        <dbReference type="Rhea" id="RHEA-COMP:11605"/>
        <dbReference type="ChEBI" id="CHEBI:15378"/>
        <dbReference type="ChEBI" id="CHEBI:30013"/>
        <dbReference type="ChEBI" id="CHEBI:30616"/>
        <dbReference type="ChEBI" id="CHEBI:61977"/>
        <dbReference type="ChEBI" id="CHEBI:456216"/>
        <dbReference type="EC" id="2.7.11.1"/>
    </reaction>
</comment>
<reference evidence="10 11" key="1">
    <citation type="journal article" date="2013" name="Genome Announc.">
        <title>Genome of the haloarchaeon Natronomonas moolapensis, a neutrophilic member of a previously haloalkaliphilic genus.</title>
        <authorList>
            <person name="Dyall-Smith M.L."/>
            <person name="Pfeiffer F."/>
            <person name="Oberwinkler T."/>
            <person name="Klee K."/>
            <person name="Rampp M."/>
            <person name="Palm P."/>
            <person name="Gross K."/>
            <person name="Schuster S.C."/>
            <person name="Oesterhelt D."/>
        </authorList>
    </citation>
    <scope>NUCLEOTIDE SEQUENCE [LARGE SCALE GENOMIC DNA]</scope>
    <source>
        <strain evidence="11">DSM 18674 / JCM 14361 / 8.8.11</strain>
    </source>
</reference>
<evidence type="ECO:0000256" key="8">
    <source>
        <dbReference type="ARBA" id="ARBA00048679"/>
    </source>
</evidence>
<keyword evidence="5 10" id="KW-0418">Kinase</keyword>
<dbReference type="Gene3D" id="1.10.510.10">
    <property type="entry name" value="Transferase(Phosphotransferase) domain 1"/>
    <property type="match status" value="1"/>
</dbReference>
<proteinExistence type="predicted"/>
<dbReference type="SUPFAM" id="SSF56112">
    <property type="entry name" value="Protein kinase-like (PK-like)"/>
    <property type="match status" value="1"/>
</dbReference>
<dbReference type="AlphaFoldDB" id="M1XPL3"/>
<comment type="catalytic activity">
    <reaction evidence="8">
        <text>L-seryl-[protein] + ATP = O-phospho-L-seryl-[protein] + ADP + H(+)</text>
        <dbReference type="Rhea" id="RHEA:17989"/>
        <dbReference type="Rhea" id="RHEA-COMP:9863"/>
        <dbReference type="Rhea" id="RHEA-COMP:11604"/>
        <dbReference type="ChEBI" id="CHEBI:15378"/>
        <dbReference type="ChEBI" id="CHEBI:29999"/>
        <dbReference type="ChEBI" id="CHEBI:30616"/>
        <dbReference type="ChEBI" id="CHEBI:83421"/>
        <dbReference type="ChEBI" id="CHEBI:456216"/>
        <dbReference type="EC" id="2.7.11.1"/>
    </reaction>
</comment>
<dbReference type="RefSeq" id="WP_015408822.1">
    <property type="nucleotide sequence ID" value="NC_020388.1"/>
</dbReference>
<evidence type="ECO:0000256" key="1">
    <source>
        <dbReference type="ARBA" id="ARBA00012513"/>
    </source>
</evidence>
<dbReference type="GO" id="GO:0004674">
    <property type="term" value="F:protein serine/threonine kinase activity"/>
    <property type="evidence" value="ECO:0007669"/>
    <property type="project" value="UniProtKB-KW"/>
</dbReference>
<dbReference type="InterPro" id="IPR018934">
    <property type="entry name" value="RIO_dom"/>
</dbReference>
<dbReference type="KEGG" id="nmo:Nmlp_1808"/>
<evidence type="ECO:0000256" key="3">
    <source>
        <dbReference type="ARBA" id="ARBA00022679"/>
    </source>
</evidence>
<evidence type="ECO:0000256" key="6">
    <source>
        <dbReference type="ARBA" id="ARBA00022840"/>
    </source>
</evidence>
<keyword evidence="3" id="KW-0808">Transferase</keyword>
<dbReference type="OrthoDB" id="192798at2157"/>
<evidence type="ECO:0000256" key="5">
    <source>
        <dbReference type="ARBA" id="ARBA00022777"/>
    </source>
</evidence>
<evidence type="ECO:0000256" key="2">
    <source>
        <dbReference type="ARBA" id="ARBA00022527"/>
    </source>
</evidence>
<dbReference type="EMBL" id="HF582854">
    <property type="protein sequence ID" value="CCQ35995.1"/>
    <property type="molecule type" value="Genomic_DNA"/>
</dbReference>
<dbReference type="GeneID" id="14653345"/>
<keyword evidence="6" id="KW-0067">ATP-binding</keyword>
<dbReference type="HOGENOM" id="CLU_1052133_0_0_2"/>
<dbReference type="EC" id="2.7.11.1" evidence="1"/>
<dbReference type="Pfam" id="PF01163">
    <property type="entry name" value="RIO1"/>
    <property type="match status" value="1"/>
</dbReference>
<feature type="domain" description="RIO-type" evidence="9">
    <location>
        <begin position="96"/>
        <end position="195"/>
    </location>
</feature>
<evidence type="ECO:0000256" key="4">
    <source>
        <dbReference type="ARBA" id="ARBA00022741"/>
    </source>
</evidence>
<keyword evidence="11" id="KW-1185">Reference proteome</keyword>
<evidence type="ECO:0000313" key="11">
    <source>
        <dbReference type="Proteomes" id="UP000011867"/>
    </source>
</evidence>
<sequence length="272" mass="29372">MAFRRFLRASVPESALSSVATEVAHRFGDASGDAEFERLDADNWLSVPCVVADRWFVKVIADQHTLVHALLTTGRNLGAFSSGTEGFFERFSTPLEMAEHELAATERIRELGIAAPRPIEAFEHDGFGVLVLEYLPAFRTFDDLPTDRALSFAPTLFSNLVSMHAAGLAHGDLRAENVLVAPDDEGVETLYFIDATRVSEGAIEDAKAYDIACALASLAPHIGANAAVAAALEAYSTDSVLAAREFLDFVGLRPDHDFDTTSLKAEIEKAAA</sequence>
<dbReference type="Proteomes" id="UP000011867">
    <property type="component" value="Chromosome"/>
</dbReference>
<gene>
    <name evidence="10" type="ordered locus">Nmlp_1808</name>
</gene>
<dbReference type="eggNOG" id="arCOG01190">
    <property type="taxonomic scope" value="Archaea"/>
</dbReference>
<name>M1XPL3_NATM8</name>
<protein>
    <recommendedName>
        <fullName evidence="1">non-specific serine/threonine protein kinase</fullName>
        <ecNumber evidence="1">2.7.11.1</ecNumber>
    </recommendedName>
</protein>
<dbReference type="GO" id="GO:0005524">
    <property type="term" value="F:ATP binding"/>
    <property type="evidence" value="ECO:0007669"/>
    <property type="project" value="UniProtKB-KW"/>
</dbReference>
<organism evidence="10 11">
    <name type="scientific">Natronomonas moolapensis (strain DSM 18674 / CECT 7526 / JCM 14361 / 8.8.11)</name>
    <dbReference type="NCBI Taxonomy" id="268739"/>
    <lineage>
        <taxon>Archaea</taxon>
        <taxon>Methanobacteriati</taxon>
        <taxon>Methanobacteriota</taxon>
        <taxon>Stenosarchaea group</taxon>
        <taxon>Halobacteria</taxon>
        <taxon>Halobacteriales</taxon>
        <taxon>Natronomonadaceae</taxon>
        <taxon>Natronomonas</taxon>
    </lineage>
</organism>
<keyword evidence="4" id="KW-0547">Nucleotide-binding</keyword>
<dbReference type="InterPro" id="IPR011009">
    <property type="entry name" value="Kinase-like_dom_sf"/>
</dbReference>
<dbReference type="STRING" id="268739.Nmlp_1808"/>
<keyword evidence="2" id="KW-0723">Serine/threonine-protein kinase</keyword>
<evidence type="ECO:0000259" key="9">
    <source>
        <dbReference type="Pfam" id="PF01163"/>
    </source>
</evidence>
<evidence type="ECO:0000313" key="10">
    <source>
        <dbReference type="EMBL" id="CCQ35995.1"/>
    </source>
</evidence>